<organism evidence="1 2">
    <name type="scientific">Leptospira kirschneri serovar Bulgarica str. Nikolaevo</name>
    <dbReference type="NCBI Taxonomy" id="1240687"/>
    <lineage>
        <taxon>Bacteria</taxon>
        <taxon>Pseudomonadati</taxon>
        <taxon>Spirochaetota</taxon>
        <taxon>Spirochaetia</taxon>
        <taxon>Leptospirales</taxon>
        <taxon>Leptospiraceae</taxon>
        <taxon>Leptospira</taxon>
    </lineage>
</organism>
<name>M6FDX3_9LEPT</name>
<accession>M6FDX3</accession>
<dbReference type="AlphaFoldDB" id="M6FDX3"/>
<comment type="caution">
    <text evidence="1">The sequence shown here is derived from an EMBL/GenBank/DDBJ whole genome shotgun (WGS) entry which is preliminary data.</text>
</comment>
<protein>
    <submittedName>
        <fullName evidence="1">Uncharacterized protein</fullName>
    </submittedName>
</protein>
<sequence>MENILKLDLEFKRRILKMNYTKNFPVPSKMKDKNLTRAEFILTEIIK</sequence>
<dbReference type="EMBL" id="ANCE01000106">
    <property type="protein sequence ID" value="EMK24249.1"/>
    <property type="molecule type" value="Genomic_DNA"/>
</dbReference>
<reference evidence="1 2" key="1">
    <citation type="submission" date="2013-01" db="EMBL/GenBank/DDBJ databases">
        <authorList>
            <person name="Harkins D.M."/>
            <person name="Durkin A.S."/>
            <person name="Brinkac L.M."/>
            <person name="Haft D.H."/>
            <person name="Selengut J.D."/>
            <person name="Sanka R."/>
            <person name="DePew J."/>
            <person name="Purushe J."/>
            <person name="Galloway R.L."/>
            <person name="Vinetz J.M."/>
            <person name="Sutton G.G."/>
            <person name="Nierman W.C."/>
            <person name="Fouts D.E."/>
        </authorList>
    </citation>
    <scope>NUCLEOTIDE SEQUENCE [LARGE SCALE GENOMIC DNA]</scope>
    <source>
        <strain evidence="1 2">Nikolaevo</strain>
    </source>
</reference>
<evidence type="ECO:0000313" key="2">
    <source>
        <dbReference type="Proteomes" id="UP000011980"/>
    </source>
</evidence>
<gene>
    <name evidence="1" type="ORF">LEP1GSC008_3667</name>
</gene>
<dbReference type="Proteomes" id="UP000011980">
    <property type="component" value="Unassembled WGS sequence"/>
</dbReference>
<proteinExistence type="predicted"/>
<evidence type="ECO:0000313" key="1">
    <source>
        <dbReference type="EMBL" id="EMK24249.1"/>
    </source>
</evidence>
<dbReference type="PATRIC" id="fig|1240687.3.peg.2219"/>